<evidence type="ECO:0000256" key="1">
    <source>
        <dbReference type="SAM" id="MobiDB-lite"/>
    </source>
</evidence>
<accession>A0A168F0X6</accession>
<organism evidence="2 3">
    <name type="scientific">Moelleriella libera RCEF 2490</name>
    <dbReference type="NCBI Taxonomy" id="1081109"/>
    <lineage>
        <taxon>Eukaryota</taxon>
        <taxon>Fungi</taxon>
        <taxon>Dikarya</taxon>
        <taxon>Ascomycota</taxon>
        <taxon>Pezizomycotina</taxon>
        <taxon>Sordariomycetes</taxon>
        <taxon>Hypocreomycetidae</taxon>
        <taxon>Hypocreales</taxon>
        <taxon>Clavicipitaceae</taxon>
        <taxon>Moelleriella</taxon>
    </lineage>
</organism>
<sequence length="174" mass="18725">MDVPELNTVGPAVCNSMGNLADELAHAFSDSGEEEQDQCEEEEYSHKSTASTDAANTEETKPPFGESNDTESLVLYPSTGRYDSRQDVSGRSSMLTTGIRKAAVDYEGSEYGSGSDLECAGMPVTLISKIERIESLCWRGTNDYGDPDDAIFDRVAGCLRDLGSQSTVEGNASR</sequence>
<dbReference type="EMBL" id="AZGY01000003">
    <property type="protein sequence ID" value="KZZ99354.1"/>
    <property type="molecule type" value="Genomic_DNA"/>
</dbReference>
<feature type="compositionally biased region" description="Acidic residues" evidence="1">
    <location>
        <begin position="31"/>
        <end position="43"/>
    </location>
</feature>
<feature type="region of interest" description="Disordered" evidence="1">
    <location>
        <begin position="25"/>
        <end position="72"/>
    </location>
</feature>
<dbReference type="OrthoDB" id="5427526at2759"/>
<dbReference type="AlphaFoldDB" id="A0A168F0X6"/>
<dbReference type="Proteomes" id="UP000078544">
    <property type="component" value="Unassembled WGS sequence"/>
</dbReference>
<evidence type="ECO:0000313" key="2">
    <source>
        <dbReference type="EMBL" id="KZZ99354.1"/>
    </source>
</evidence>
<name>A0A168F0X6_9HYPO</name>
<proteinExistence type="predicted"/>
<keyword evidence="3" id="KW-1185">Reference proteome</keyword>
<gene>
    <name evidence="2" type="ORF">AAL_01926</name>
</gene>
<evidence type="ECO:0000313" key="3">
    <source>
        <dbReference type="Proteomes" id="UP000078544"/>
    </source>
</evidence>
<feature type="compositionally biased region" description="Polar residues" evidence="1">
    <location>
        <begin position="47"/>
        <end position="57"/>
    </location>
</feature>
<protein>
    <submittedName>
        <fullName evidence="2">Uncharacterized protein</fullName>
    </submittedName>
</protein>
<reference evidence="2 3" key="1">
    <citation type="journal article" date="2016" name="Genome Biol. Evol.">
        <title>Divergent and convergent evolution of fungal pathogenicity.</title>
        <authorList>
            <person name="Shang Y."/>
            <person name="Xiao G."/>
            <person name="Zheng P."/>
            <person name="Cen K."/>
            <person name="Zhan S."/>
            <person name="Wang C."/>
        </authorList>
    </citation>
    <scope>NUCLEOTIDE SEQUENCE [LARGE SCALE GENOMIC DNA]</scope>
    <source>
        <strain evidence="2 3">RCEF 2490</strain>
    </source>
</reference>
<comment type="caution">
    <text evidence="2">The sequence shown here is derived from an EMBL/GenBank/DDBJ whole genome shotgun (WGS) entry which is preliminary data.</text>
</comment>